<proteinExistence type="predicted"/>
<evidence type="ECO:0000313" key="2">
    <source>
        <dbReference type="EMBL" id="TFY87753.1"/>
    </source>
</evidence>
<dbReference type="AlphaFoldDB" id="A0A4Z0AMY1"/>
<protein>
    <submittedName>
        <fullName evidence="2">Uncharacterized protein</fullName>
    </submittedName>
</protein>
<sequence>MGDAGADTPPWQPASQESKLHASAPTWVFCSKNAPIKVHCDKSQKIAHRNVAKLPVGAPVWCVSTSMHINWLNLERFPL</sequence>
<reference evidence="2 3" key="1">
    <citation type="journal article" date="2019" name="Syst. Appl. Microbiol.">
        <title>New species of pathogenic Pseudomonas isolated from citrus in Tunisia: Proposal of Pseudomonas kairouanensis sp. nov. and Pseudomonas nabeulensis sp. nov.</title>
        <authorList>
            <person name="Oueslati M."/>
            <person name="Mulet M."/>
            <person name="Gomila M."/>
            <person name="Berge O."/>
            <person name="Hajlaoui M.R."/>
            <person name="Lalucat J."/>
            <person name="Sadfi-Zouaoui N."/>
            <person name="Garcia-Valdes E."/>
        </authorList>
    </citation>
    <scope>NUCLEOTIDE SEQUENCE [LARGE SCALE GENOMIC DNA]</scope>
    <source>
        <strain evidence="2 3">E10B</strain>
    </source>
</reference>
<evidence type="ECO:0000256" key="1">
    <source>
        <dbReference type="SAM" id="MobiDB-lite"/>
    </source>
</evidence>
<feature type="region of interest" description="Disordered" evidence="1">
    <location>
        <begin position="1"/>
        <end position="20"/>
    </location>
</feature>
<dbReference type="Proteomes" id="UP000297734">
    <property type="component" value="Unassembled WGS sequence"/>
</dbReference>
<accession>A0A4Z0AMY1</accession>
<evidence type="ECO:0000313" key="3">
    <source>
        <dbReference type="Proteomes" id="UP000297734"/>
    </source>
</evidence>
<dbReference type="OrthoDB" id="6958609at2"/>
<gene>
    <name evidence="2" type="ORF">DYL61_25580</name>
</gene>
<comment type="caution">
    <text evidence="2">The sequence shown here is derived from an EMBL/GenBank/DDBJ whole genome shotgun (WGS) entry which is preliminary data.</text>
</comment>
<organism evidence="2 3">
    <name type="scientific">Pseudomonas nabeulensis</name>
    <dbReference type="NCBI Taxonomy" id="2293833"/>
    <lineage>
        <taxon>Bacteria</taxon>
        <taxon>Pseudomonadati</taxon>
        <taxon>Pseudomonadota</taxon>
        <taxon>Gammaproteobacteria</taxon>
        <taxon>Pseudomonadales</taxon>
        <taxon>Pseudomonadaceae</taxon>
        <taxon>Pseudomonas</taxon>
    </lineage>
</organism>
<dbReference type="EMBL" id="QUZT01000066">
    <property type="protein sequence ID" value="TFY87753.1"/>
    <property type="molecule type" value="Genomic_DNA"/>
</dbReference>
<keyword evidence="3" id="KW-1185">Reference proteome</keyword>
<name>A0A4Z0AMY1_9PSED</name>